<keyword evidence="2" id="KW-1185">Reference proteome</keyword>
<evidence type="ECO:0000313" key="2">
    <source>
        <dbReference type="Proteomes" id="UP000682782"/>
    </source>
</evidence>
<organism evidence="1 2">
    <name type="scientific">Aristaeella hokkaidonensis</name>
    <dbReference type="NCBI Taxonomy" id="3046382"/>
    <lineage>
        <taxon>Bacteria</taxon>
        <taxon>Bacillati</taxon>
        <taxon>Bacillota</taxon>
        <taxon>Clostridia</taxon>
        <taxon>Eubacteriales</taxon>
        <taxon>Aristaeellaceae</taxon>
        <taxon>Aristaeella</taxon>
    </lineage>
</organism>
<accession>A0AC61NAF8</accession>
<dbReference type="Proteomes" id="UP000682782">
    <property type="component" value="Chromosome"/>
</dbReference>
<proteinExistence type="predicted"/>
<evidence type="ECO:0000313" key="1">
    <source>
        <dbReference type="EMBL" id="QUC68253.1"/>
    </source>
</evidence>
<dbReference type="EMBL" id="CP068393">
    <property type="protein sequence ID" value="QUC68253.1"/>
    <property type="molecule type" value="Genomic_DNA"/>
</dbReference>
<reference evidence="1" key="1">
    <citation type="submission" date="2021-01" db="EMBL/GenBank/DDBJ databases">
        <title>Complete genome sequence of Clostridiales bacterium R-7.</title>
        <authorList>
            <person name="Mahoney-Kurpe S.C."/>
            <person name="Palevich N."/>
            <person name="Koike S."/>
            <person name="Moon C.D."/>
            <person name="Attwood G.T."/>
        </authorList>
    </citation>
    <scope>NUCLEOTIDE SEQUENCE</scope>
    <source>
        <strain evidence="1">R-7</strain>
    </source>
</reference>
<name>A0AC61NAF8_9FIRM</name>
<gene>
    <name evidence="1" type="ORF">JYE49_06045</name>
</gene>
<protein>
    <submittedName>
        <fullName evidence="1">Uncharacterized protein</fullName>
    </submittedName>
</protein>
<sequence length="176" mass="19237">MKTYEELVKEYRRRQHDTVVDTIATGLTYADEIAVDTGLLEETGLLTELTESVTGLLPFMIISVSEGSKVLLGRKPGMTGLKDGAYRMVKTGAAMGVGAAVTGLTGFWAAIPVTMGVRAIFDRYRSKALTGKRVEGRIKRLQELNKFIRRQKTTEEEAERLPEGTGTVIAAAGEIR</sequence>